<evidence type="ECO:0000313" key="2">
    <source>
        <dbReference type="EMBL" id="ODV89483.1"/>
    </source>
</evidence>
<dbReference type="EMBL" id="KV453843">
    <property type="protein sequence ID" value="ODV89483.1"/>
    <property type="molecule type" value="Genomic_DNA"/>
</dbReference>
<name>A0A1E4TCP4_9ASCO</name>
<dbReference type="FunFam" id="3.10.20.90:FF:000155">
    <property type="entry name" value="Ubiquitin-like protein SMT3"/>
    <property type="match status" value="1"/>
</dbReference>
<dbReference type="PROSITE" id="PS50053">
    <property type="entry name" value="UBIQUITIN_2"/>
    <property type="match status" value="1"/>
</dbReference>
<dbReference type="Proteomes" id="UP000095023">
    <property type="component" value="Unassembled WGS sequence"/>
</dbReference>
<dbReference type="SUPFAM" id="SSF54236">
    <property type="entry name" value="Ubiquitin-like"/>
    <property type="match status" value="1"/>
</dbReference>
<dbReference type="PANTHER" id="PTHR10562">
    <property type="entry name" value="SMALL UBIQUITIN-RELATED MODIFIER"/>
    <property type="match status" value="1"/>
</dbReference>
<dbReference type="InterPro" id="IPR022617">
    <property type="entry name" value="Rad60/SUMO-like_dom"/>
</dbReference>
<reference evidence="3" key="1">
    <citation type="submission" date="2016-02" db="EMBL/GenBank/DDBJ databases">
        <title>Comparative genomics of biotechnologically important yeasts.</title>
        <authorList>
            <consortium name="DOE Joint Genome Institute"/>
            <person name="Riley R."/>
            <person name="Haridas S."/>
            <person name="Wolfe K.H."/>
            <person name="Lopes M.R."/>
            <person name="Hittinger C.T."/>
            <person name="Goker M."/>
            <person name="Salamov A."/>
            <person name="Wisecaver J."/>
            <person name="Long T.M."/>
            <person name="Aerts A.L."/>
            <person name="Barry K."/>
            <person name="Choi C."/>
            <person name="Clum A."/>
            <person name="Coughlan A.Y."/>
            <person name="Deshpande S."/>
            <person name="Douglass A.P."/>
            <person name="Hanson S.J."/>
            <person name="Klenk H.-P."/>
            <person name="Labutti K."/>
            <person name="Lapidus A."/>
            <person name="Lindquist E."/>
            <person name="Lipzen A."/>
            <person name="Meier-Kolthoff J.P."/>
            <person name="Ohm R.A."/>
            <person name="Otillar R.P."/>
            <person name="Pangilinan J."/>
            <person name="Peng Y."/>
            <person name="Rokas A."/>
            <person name="Rosa C.A."/>
            <person name="Scheuner C."/>
            <person name="Sibirny A.A."/>
            <person name="Slot J.C."/>
            <person name="Stielow J.B."/>
            <person name="Sun H."/>
            <person name="Kurtzman C.P."/>
            <person name="Blackwell M."/>
            <person name="Jeffries T.W."/>
            <person name="Grigoriev I.V."/>
        </authorList>
    </citation>
    <scope>NUCLEOTIDE SEQUENCE [LARGE SCALE GENOMIC DNA]</scope>
    <source>
        <strain evidence="3">NRRL Y-17796</strain>
    </source>
</reference>
<dbReference type="Gene3D" id="3.10.20.90">
    <property type="entry name" value="Phosphatidylinositol 3-kinase Catalytic Subunit, Chain A, domain 1"/>
    <property type="match status" value="1"/>
</dbReference>
<accession>A0A1E4TCP4</accession>
<feature type="domain" description="Ubiquitin-like" evidence="1">
    <location>
        <begin position="12"/>
        <end position="88"/>
    </location>
</feature>
<dbReference type="InterPro" id="IPR029071">
    <property type="entry name" value="Ubiquitin-like_domsf"/>
</dbReference>
<dbReference type="Pfam" id="PF11976">
    <property type="entry name" value="Rad60-SLD"/>
    <property type="match status" value="1"/>
</dbReference>
<protein>
    <recommendedName>
        <fullName evidence="1">Ubiquitin-like domain-containing protein</fullName>
    </recommendedName>
</protein>
<feature type="non-terminal residue" evidence="2">
    <location>
        <position position="1"/>
    </location>
</feature>
<gene>
    <name evidence="2" type="ORF">CANCADRAFT_12245</name>
</gene>
<evidence type="ECO:0000259" key="1">
    <source>
        <dbReference type="PROSITE" id="PS50053"/>
    </source>
</evidence>
<proteinExistence type="predicted"/>
<dbReference type="SMART" id="SM00213">
    <property type="entry name" value="UBQ"/>
    <property type="match status" value="1"/>
</dbReference>
<dbReference type="OrthoDB" id="442921at2759"/>
<evidence type="ECO:0000313" key="3">
    <source>
        <dbReference type="Proteomes" id="UP000095023"/>
    </source>
</evidence>
<dbReference type="InterPro" id="IPR000626">
    <property type="entry name" value="Ubiquitin-like_dom"/>
</dbReference>
<dbReference type="AlphaFoldDB" id="A0A1E4TCP4"/>
<sequence>TPVKSDPEAKVEQINVKVTDGNNELFFKIKRTTQFRKLIEKYCERQGQSRSSLRFLYEGERVNDSDTPVDLDMRDGDTIEVHQEQIGGA</sequence>
<keyword evidence="3" id="KW-1185">Reference proteome</keyword>
<feature type="non-terminal residue" evidence="2">
    <location>
        <position position="89"/>
    </location>
</feature>
<organism evidence="2 3">
    <name type="scientific">Tortispora caseinolytica NRRL Y-17796</name>
    <dbReference type="NCBI Taxonomy" id="767744"/>
    <lineage>
        <taxon>Eukaryota</taxon>
        <taxon>Fungi</taxon>
        <taxon>Dikarya</taxon>
        <taxon>Ascomycota</taxon>
        <taxon>Saccharomycotina</taxon>
        <taxon>Trigonopsidomycetes</taxon>
        <taxon>Trigonopsidales</taxon>
        <taxon>Trigonopsidaceae</taxon>
        <taxon>Tortispora</taxon>
    </lineage>
</organism>